<evidence type="ECO:0000256" key="2">
    <source>
        <dbReference type="PIRSR" id="PIRSR640198-2"/>
    </source>
</evidence>
<reference evidence="5 6" key="1">
    <citation type="submission" date="2017-09" db="EMBL/GenBank/DDBJ databases">
        <title>Depth-based differentiation of microbial function through sediment-hosted aquifers and enrichment of novel symbionts in the deep terrestrial subsurface.</title>
        <authorList>
            <person name="Probst A.J."/>
            <person name="Ladd B."/>
            <person name="Jarett J.K."/>
            <person name="Geller-Mcgrath D.E."/>
            <person name="Sieber C.M."/>
            <person name="Emerson J.B."/>
            <person name="Anantharaman K."/>
            <person name="Thomas B.C."/>
            <person name="Malmstrom R."/>
            <person name="Stieglmeier M."/>
            <person name="Klingl A."/>
            <person name="Woyke T."/>
            <person name="Ryan C.M."/>
            <person name="Banfield J.F."/>
        </authorList>
    </citation>
    <scope>NUCLEOTIDE SEQUENCE [LARGE SCALE GENOMIC DNA]</scope>
    <source>
        <strain evidence="5">CG23_combo_of_CG06-09_8_20_14_all_40_14</strain>
    </source>
</reference>
<proteinExistence type="predicted"/>
<evidence type="ECO:0000259" key="4">
    <source>
        <dbReference type="PROSITE" id="PS51459"/>
    </source>
</evidence>
<evidence type="ECO:0000313" key="6">
    <source>
        <dbReference type="Proteomes" id="UP000231388"/>
    </source>
</evidence>
<evidence type="ECO:0000313" key="5">
    <source>
        <dbReference type="EMBL" id="PIP04339.1"/>
    </source>
</evidence>
<dbReference type="AlphaFoldDB" id="A0A2G9XBK3"/>
<dbReference type="Gene3D" id="1.10.10.10">
    <property type="entry name" value="Winged helix-like DNA-binding domain superfamily/Winged helix DNA-binding domain"/>
    <property type="match status" value="1"/>
</dbReference>
<dbReference type="InterPro" id="IPR036597">
    <property type="entry name" value="Fido-like_dom_sf"/>
</dbReference>
<dbReference type="PANTHER" id="PTHR13504">
    <property type="entry name" value="FIDO DOMAIN-CONTAINING PROTEIN DDB_G0283145"/>
    <property type="match status" value="1"/>
</dbReference>
<feature type="site" description="Important for autoinhibition of adenylyltransferase activity" evidence="3">
    <location>
        <position position="55"/>
    </location>
</feature>
<gene>
    <name evidence="5" type="ORF">COX53_03210</name>
</gene>
<feature type="binding site" evidence="2">
    <location>
        <begin position="205"/>
        <end position="212"/>
    </location>
    <ligand>
        <name>ATP</name>
        <dbReference type="ChEBI" id="CHEBI:30616"/>
    </ligand>
</feature>
<feature type="domain" description="Fido" evidence="4">
    <location>
        <begin position="115"/>
        <end position="266"/>
    </location>
</feature>
<dbReference type="SUPFAM" id="SSF140931">
    <property type="entry name" value="Fic-like"/>
    <property type="match status" value="1"/>
</dbReference>
<dbReference type="InterPro" id="IPR040198">
    <property type="entry name" value="Fido_containing"/>
</dbReference>
<organism evidence="5 6">
    <name type="scientific">candidate division WWE3 bacterium CG23_combo_of_CG06-09_8_20_14_all_40_14</name>
    <dbReference type="NCBI Taxonomy" id="1975095"/>
    <lineage>
        <taxon>Bacteria</taxon>
        <taxon>Katanobacteria</taxon>
    </lineage>
</organism>
<name>A0A2G9XBK3_UNCKA</name>
<comment type="caution">
    <text evidence="5">The sequence shown here is derived from an EMBL/GenBank/DDBJ whole genome shotgun (WGS) entry which is preliminary data.</text>
</comment>
<evidence type="ECO:0000256" key="3">
    <source>
        <dbReference type="PIRSR" id="PIRSR640198-3"/>
    </source>
</evidence>
<dbReference type="Proteomes" id="UP000231388">
    <property type="component" value="Unassembled WGS sequence"/>
</dbReference>
<dbReference type="InterPro" id="IPR036388">
    <property type="entry name" value="WH-like_DNA-bd_sf"/>
</dbReference>
<accession>A0A2G9XBK3</accession>
<sequence length="358" mass="41656">MYLPNYTVTNSILTYIGKIEAAKALIENSPLIPSWEKDFVKDAQIRTVHYSTHLEGNLLEFPEVKKIIEGYEDEVIAFDRDVYEVLNYREIVKFIEKLFEKAKSSENKKYSSDMLDLELILKIHRILSRKILKEGRRGAIRTKNADLISSKHFKKVLVFPKVTEIMPNLTGFLEWVASKNGRETHPVLKAGIAHYELTRIHPFDDQNGRTARALSTLILYLDGYNIKSFFSLDEHFDKNPMDYYNHLAIVQEDKGDLTKWLEYFSKALAIELMCIKEKVLRLSKDAKLKGAVGQVALNERQEKIVNYIQDFGFINNSKWKKMFSDYSDDTILRDLQDLMKKKVVKKVGKTKSARYVLR</sequence>
<dbReference type="PROSITE" id="PS51459">
    <property type="entry name" value="FIDO"/>
    <property type="match status" value="1"/>
</dbReference>
<feature type="active site" evidence="1">
    <location>
        <position position="201"/>
    </location>
</feature>
<dbReference type="EMBL" id="PCQY01000036">
    <property type="protein sequence ID" value="PIP04339.1"/>
    <property type="molecule type" value="Genomic_DNA"/>
</dbReference>
<dbReference type="Gene3D" id="1.10.3290.10">
    <property type="entry name" value="Fido-like domain"/>
    <property type="match status" value="1"/>
</dbReference>
<keyword evidence="2" id="KW-0547">Nucleotide-binding</keyword>
<dbReference type="Pfam" id="PF02661">
    <property type="entry name" value="Fic"/>
    <property type="match status" value="1"/>
</dbReference>
<protein>
    <recommendedName>
        <fullName evidence="4">Fido domain-containing protein</fullName>
    </recommendedName>
</protein>
<evidence type="ECO:0000256" key="1">
    <source>
        <dbReference type="PIRSR" id="PIRSR640198-1"/>
    </source>
</evidence>
<dbReference type="PANTHER" id="PTHR13504:SF38">
    <property type="entry name" value="FIDO DOMAIN-CONTAINING PROTEIN"/>
    <property type="match status" value="1"/>
</dbReference>
<dbReference type="InterPro" id="IPR003812">
    <property type="entry name" value="Fido"/>
</dbReference>
<keyword evidence="2" id="KW-0067">ATP-binding</keyword>
<dbReference type="GO" id="GO:0005524">
    <property type="term" value="F:ATP binding"/>
    <property type="evidence" value="ECO:0007669"/>
    <property type="project" value="UniProtKB-KW"/>
</dbReference>